<feature type="compositionally biased region" description="Acidic residues" evidence="1">
    <location>
        <begin position="127"/>
        <end position="136"/>
    </location>
</feature>
<organism evidence="3 4">
    <name type="scientific">Stylonychia lemnae</name>
    <name type="common">Ciliate</name>
    <dbReference type="NCBI Taxonomy" id="5949"/>
    <lineage>
        <taxon>Eukaryota</taxon>
        <taxon>Sar</taxon>
        <taxon>Alveolata</taxon>
        <taxon>Ciliophora</taxon>
        <taxon>Intramacronucleata</taxon>
        <taxon>Spirotrichea</taxon>
        <taxon>Stichotrichia</taxon>
        <taxon>Sporadotrichida</taxon>
        <taxon>Oxytrichidae</taxon>
        <taxon>Stylonychinae</taxon>
        <taxon>Stylonychia</taxon>
    </lineage>
</organism>
<accession>A0A078A9W4</accession>
<keyword evidence="2" id="KW-0812">Transmembrane</keyword>
<evidence type="ECO:0000256" key="1">
    <source>
        <dbReference type="SAM" id="MobiDB-lite"/>
    </source>
</evidence>
<feature type="transmembrane region" description="Helical" evidence="2">
    <location>
        <begin position="6"/>
        <end position="26"/>
    </location>
</feature>
<dbReference type="InParanoid" id="A0A078A9W4"/>
<name>A0A078A9W4_STYLE</name>
<feature type="region of interest" description="Disordered" evidence="1">
    <location>
        <begin position="115"/>
        <end position="164"/>
    </location>
</feature>
<dbReference type="AlphaFoldDB" id="A0A078A9W4"/>
<evidence type="ECO:0000256" key="2">
    <source>
        <dbReference type="SAM" id="Phobius"/>
    </source>
</evidence>
<keyword evidence="4" id="KW-1185">Reference proteome</keyword>
<evidence type="ECO:0000313" key="4">
    <source>
        <dbReference type="Proteomes" id="UP000039865"/>
    </source>
</evidence>
<protein>
    <submittedName>
        <fullName evidence="3">Uncharacterized protein</fullName>
    </submittedName>
</protein>
<proteinExistence type="predicted"/>
<gene>
    <name evidence="3" type="primary">Contig2495.g2682</name>
    <name evidence="3" type="ORF">STYLEM_7668</name>
</gene>
<feature type="compositionally biased region" description="Basic and acidic residues" evidence="1">
    <location>
        <begin position="144"/>
        <end position="154"/>
    </location>
</feature>
<keyword evidence="2" id="KW-0472">Membrane</keyword>
<dbReference type="EMBL" id="CCKQ01007329">
    <property type="protein sequence ID" value="CDW78686.1"/>
    <property type="molecule type" value="Genomic_DNA"/>
</dbReference>
<evidence type="ECO:0000313" key="3">
    <source>
        <dbReference type="EMBL" id="CDW78686.1"/>
    </source>
</evidence>
<reference evidence="3 4" key="1">
    <citation type="submission" date="2014-06" db="EMBL/GenBank/DDBJ databases">
        <authorList>
            <person name="Swart Estienne"/>
        </authorList>
    </citation>
    <scope>NUCLEOTIDE SEQUENCE [LARGE SCALE GENOMIC DNA]</scope>
    <source>
        <strain evidence="3 4">130c</strain>
    </source>
</reference>
<keyword evidence="2" id="KW-1133">Transmembrane helix</keyword>
<sequence>MELWVWIIIGVIGGSLVFGLLCYFYMKNKSKILKQDLFDGEAYCYVIQKIKKGSYLGKRKTYPGLEFTKKLITQKHINELHNFYCSEDIRVKDMAIIRQCFKNLANKGIEVPELEEESSANLKHNDDDYEDEEEQEVQSQGPKYKSEIKKKSDISDSNMPDKSFHFNESQRMTFKTGSKVTMEILPPVEEKRMIIAKQQVASFSLKKRRAKKQQQLQEALDENNEIRQKNKEDEDFSDISILQLPKPASHFKCIWQRMQETQVSLA</sequence>
<dbReference type="Proteomes" id="UP000039865">
    <property type="component" value="Unassembled WGS sequence"/>
</dbReference>